<reference evidence="1 2" key="1">
    <citation type="submission" date="2014-03" db="EMBL/GenBank/DDBJ databases">
        <title>Genome sequence of Sphingobium yanoikuyae B1.</title>
        <authorList>
            <person name="Gan H.M."/>
            <person name="Gan H.Y."/>
            <person name="Savka M.A."/>
        </authorList>
    </citation>
    <scope>NUCLEOTIDE SEQUENCE [LARGE SCALE GENOMIC DNA]</scope>
    <source>
        <strain evidence="1 2">B1</strain>
    </source>
</reference>
<gene>
    <name evidence="1" type="ORF">CP98_00533</name>
</gene>
<accession>A0A084ESZ2</accession>
<evidence type="ECO:0000313" key="1">
    <source>
        <dbReference type="EMBL" id="KEZ21084.1"/>
    </source>
</evidence>
<dbReference type="AlphaFoldDB" id="A0A084ESZ2"/>
<dbReference type="PATRIC" id="fig|13690.10.peg.557"/>
<name>A0A084ESZ2_SPHYA</name>
<sequence>MGTASRELIKALAAGRSPLLKHLVDNTTSPLRLSTEVADIGDTPLTNLSHDIGVGVSGLYMEAMGYTWRANGKEVFAFGDRIPDYVWDTATPGGGVVLSEAKGATSVKSDFNAVDARARDGMFGQVMPRIGDYVGAEQILAGYAFGVCATGGMDARTAVYEAMDFTGGIATPPTLPAGTPSVEILRSHFAGVMRLLGLADGQIVENLLEGQLSFAVYGDDRQQFVVPETGPHGPVRRVTFDTVTITALSMKVAARALDLLLFTGDDPDQGRVPWPRFPFMWDALPRGVLAVAPDGLALVSRFGRSWPNVRWFPKKGFVQDDR</sequence>
<dbReference type="Proteomes" id="UP000028534">
    <property type="component" value="Unassembled WGS sequence"/>
</dbReference>
<organism evidence="1 2">
    <name type="scientific">Sphingobium yanoikuyae</name>
    <name type="common">Sphingomonas yanoikuyae</name>
    <dbReference type="NCBI Taxonomy" id="13690"/>
    <lineage>
        <taxon>Bacteria</taxon>
        <taxon>Pseudomonadati</taxon>
        <taxon>Pseudomonadota</taxon>
        <taxon>Alphaproteobacteria</taxon>
        <taxon>Sphingomonadales</taxon>
        <taxon>Sphingomonadaceae</taxon>
        <taxon>Sphingobium</taxon>
    </lineage>
</organism>
<dbReference type="EMBL" id="JGVR01000002">
    <property type="protein sequence ID" value="KEZ21084.1"/>
    <property type="molecule type" value="Genomic_DNA"/>
</dbReference>
<proteinExistence type="predicted"/>
<dbReference type="eggNOG" id="ENOG5031V43">
    <property type="taxonomic scope" value="Bacteria"/>
</dbReference>
<comment type="caution">
    <text evidence="1">The sequence shown here is derived from an EMBL/GenBank/DDBJ whole genome shotgun (WGS) entry which is preliminary data.</text>
</comment>
<protein>
    <submittedName>
        <fullName evidence="1">Uncharacterized protein</fullName>
    </submittedName>
</protein>
<evidence type="ECO:0000313" key="2">
    <source>
        <dbReference type="Proteomes" id="UP000028534"/>
    </source>
</evidence>